<dbReference type="GO" id="GO:0009401">
    <property type="term" value="P:phosphoenolpyruvate-dependent sugar phosphotransferase system"/>
    <property type="evidence" value="ECO:0007669"/>
    <property type="project" value="InterPro"/>
</dbReference>
<comment type="caution">
    <text evidence="7">The sequence shown here is derived from an EMBL/GenBank/DDBJ whole genome shotgun (WGS) entry which is preliminary data.</text>
</comment>
<protein>
    <recommendedName>
        <fullName evidence="2">Phosphoenolpyruvate-protein phosphotransferase</fullName>
    </recommendedName>
    <alternativeName>
        <fullName evidence="4">Phosphotransferase system, enzyme I</fullName>
    </alternativeName>
</protein>
<evidence type="ECO:0000256" key="4">
    <source>
        <dbReference type="ARBA" id="ARBA00033235"/>
    </source>
</evidence>
<sequence length="170" mass="18288">MAQKMILQNPDLLEMSEQMISQQQVNADYAFSQSAESYAQMLLELPDEYMRSRAADVRDVACRLVSLMSPDSSEAHELSEPAIILAKDLTPSDTIHFERSLILGLCTSSGGKTSHTAILARALGVPAVLGVENIPATIQTGQPVILDGETGKLILAPDEVTLASYQTAQA</sequence>
<evidence type="ECO:0000259" key="6">
    <source>
        <dbReference type="Pfam" id="PF05524"/>
    </source>
</evidence>
<dbReference type="EMBL" id="VSSQ01126856">
    <property type="protein sequence ID" value="MPN56478.1"/>
    <property type="molecule type" value="Genomic_DNA"/>
</dbReference>
<feature type="domain" description="Phosphotransferase system enzyme I N-terminal" evidence="6">
    <location>
        <begin position="2"/>
        <end position="53"/>
    </location>
</feature>
<organism evidence="7">
    <name type="scientific">bioreactor metagenome</name>
    <dbReference type="NCBI Taxonomy" id="1076179"/>
    <lineage>
        <taxon>unclassified sequences</taxon>
        <taxon>metagenomes</taxon>
        <taxon>ecological metagenomes</taxon>
    </lineage>
</organism>
<proteinExistence type="inferred from homology"/>
<evidence type="ECO:0000256" key="1">
    <source>
        <dbReference type="ARBA" id="ARBA00007837"/>
    </source>
</evidence>
<dbReference type="GO" id="GO:0016772">
    <property type="term" value="F:transferase activity, transferring phosphorus-containing groups"/>
    <property type="evidence" value="ECO:0007669"/>
    <property type="project" value="InterPro"/>
</dbReference>
<dbReference type="AlphaFoldDB" id="A0A645IYI8"/>
<feature type="domain" description="PEP-utilising enzyme mobile" evidence="5">
    <location>
        <begin position="79"/>
        <end position="151"/>
    </location>
</feature>
<evidence type="ECO:0000256" key="2">
    <source>
        <dbReference type="ARBA" id="ARBA00016544"/>
    </source>
</evidence>
<name>A0A645IYI8_9ZZZZ</name>
<dbReference type="PROSITE" id="PS00370">
    <property type="entry name" value="PEP_ENZYMES_PHOS_SITE"/>
    <property type="match status" value="1"/>
</dbReference>
<dbReference type="PANTHER" id="PTHR46244:SF3">
    <property type="entry name" value="PHOSPHOENOLPYRUVATE-PROTEIN PHOSPHOTRANSFERASE"/>
    <property type="match status" value="1"/>
</dbReference>
<dbReference type="PANTHER" id="PTHR46244">
    <property type="entry name" value="PHOSPHOENOLPYRUVATE-PROTEIN PHOSPHOTRANSFERASE"/>
    <property type="match status" value="1"/>
</dbReference>
<dbReference type="InterPro" id="IPR036618">
    <property type="entry name" value="PtsI_HPr-bd_sf"/>
</dbReference>
<keyword evidence="3 7" id="KW-0808">Transferase</keyword>
<evidence type="ECO:0000259" key="5">
    <source>
        <dbReference type="Pfam" id="PF00391"/>
    </source>
</evidence>
<dbReference type="InterPro" id="IPR008731">
    <property type="entry name" value="PTS_EIN"/>
</dbReference>
<accession>A0A645IYI8</accession>
<dbReference type="InterPro" id="IPR008279">
    <property type="entry name" value="PEP-util_enz_mobile_dom"/>
</dbReference>
<dbReference type="Gene3D" id="1.10.274.10">
    <property type="entry name" value="PtsI, HPr-binding domain"/>
    <property type="match status" value="1"/>
</dbReference>
<gene>
    <name evidence="7" type="primary">ptsI_26</name>
    <name evidence="7" type="ORF">SDC9_204168</name>
</gene>
<dbReference type="SUPFAM" id="SSF52009">
    <property type="entry name" value="Phosphohistidine domain"/>
    <property type="match status" value="1"/>
</dbReference>
<evidence type="ECO:0000256" key="3">
    <source>
        <dbReference type="ARBA" id="ARBA00022679"/>
    </source>
</evidence>
<dbReference type="InterPro" id="IPR036637">
    <property type="entry name" value="Phosphohistidine_dom_sf"/>
</dbReference>
<dbReference type="InterPro" id="IPR050499">
    <property type="entry name" value="PEP-utilizing_PTS_enzyme"/>
</dbReference>
<evidence type="ECO:0000313" key="7">
    <source>
        <dbReference type="EMBL" id="MPN56478.1"/>
    </source>
</evidence>
<keyword evidence="7" id="KW-0670">Pyruvate</keyword>
<dbReference type="Pfam" id="PF00391">
    <property type="entry name" value="PEP-utilizers"/>
    <property type="match status" value="1"/>
</dbReference>
<reference evidence="7" key="1">
    <citation type="submission" date="2019-08" db="EMBL/GenBank/DDBJ databases">
        <authorList>
            <person name="Kucharzyk K."/>
            <person name="Murdoch R.W."/>
            <person name="Higgins S."/>
            <person name="Loffler F."/>
        </authorList>
    </citation>
    <scope>NUCLEOTIDE SEQUENCE</scope>
</reference>
<dbReference type="Gene3D" id="3.50.30.10">
    <property type="entry name" value="Phosphohistidine domain"/>
    <property type="match status" value="1"/>
</dbReference>
<dbReference type="Pfam" id="PF05524">
    <property type="entry name" value="PEP-utilisers_N"/>
    <property type="match status" value="1"/>
</dbReference>
<comment type="similarity">
    <text evidence="1">Belongs to the PEP-utilizing enzyme family.</text>
</comment>
<dbReference type="InterPro" id="IPR018274">
    <property type="entry name" value="PEP_util_AS"/>
</dbReference>